<dbReference type="SUPFAM" id="SSF56436">
    <property type="entry name" value="C-type lectin-like"/>
    <property type="match status" value="1"/>
</dbReference>
<dbReference type="PANTHER" id="PTHR24023">
    <property type="entry name" value="COLLAGEN ALPHA"/>
    <property type="match status" value="1"/>
</dbReference>
<comment type="function">
    <text evidence="1">Type IV collagen is the major structural component of glomerular basement membranes (GBM), forming a 'chicken-wire' meshwork together with laminins, proteoglycans and entactin/nidogen.</text>
</comment>
<dbReference type="GO" id="GO:0005592">
    <property type="term" value="C:collagen type XI trimer"/>
    <property type="evidence" value="ECO:0007669"/>
    <property type="project" value="TreeGrafter"/>
</dbReference>
<evidence type="ECO:0000256" key="5">
    <source>
        <dbReference type="ARBA" id="ARBA00022737"/>
    </source>
</evidence>
<dbReference type="PANTHER" id="PTHR24023:SF42">
    <property type="entry name" value="COLLAGEN ALPHA-1(XI) CHAIN"/>
    <property type="match status" value="1"/>
</dbReference>
<evidence type="ECO:0000313" key="11">
    <source>
        <dbReference type="Ensembl" id="ENSCVAP00000000517.1"/>
    </source>
</evidence>
<dbReference type="GO" id="GO:0005615">
    <property type="term" value="C:extracellular space"/>
    <property type="evidence" value="ECO:0007669"/>
    <property type="project" value="TreeGrafter"/>
</dbReference>
<keyword evidence="12" id="KW-1185">Reference proteome</keyword>
<keyword evidence="6" id="KW-0084">Basement membrane</keyword>
<evidence type="ECO:0000256" key="3">
    <source>
        <dbReference type="ARBA" id="ARBA00022525"/>
    </source>
</evidence>
<dbReference type="Proteomes" id="UP000265020">
    <property type="component" value="Unassembled WGS sequence"/>
</dbReference>
<evidence type="ECO:0000256" key="9">
    <source>
        <dbReference type="SAM" id="MobiDB-lite"/>
    </source>
</evidence>
<dbReference type="Gene3D" id="2.170.240.10">
    <property type="entry name" value="Collagen IV, non-collagenous"/>
    <property type="match status" value="1"/>
</dbReference>
<dbReference type="Pfam" id="PF01413">
    <property type="entry name" value="C4"/>
    <property type="match status" value="1"/>
</dbReference>
<feature type="region of interest" description="Disordered" evidence="9">
    <location>
        <begin position="134"/>
        <end position="186"/>
    </location>
</feature>
<keyword evidence="7" id="KW-0176">Collagen</keyword>
<dbReference type="AlphaFoldDB" id="A0A3Q2C7B0"/>
<keyword evidence="5" id="KW-0677">Repeat</keyword>
<dbReference type="InterPro" id="IPR008160">
    <property type="entry name" value="Collagen"/>
</dbReference>
<evidence type="ECO:0000256" key="7">
    <source>
        <dbReference type="ARBA" id="ARBA00023119"/>
    </source>
</evidence>
<evidence type="ECO:0000256" key="8">
    <source>
        <dbReference type="ARBA" id="ARBA00023157"/>
    </source>
</evidence>
<dbReference type="SMART" id="SM00111">
    <property type="entry name" value="C4"/>
    <property type="match status" value="1"/>
</dbReference>
<dbReference type="GO" id="GO:0030198">
    <property type="term" value="P:extracellular matrix organization"/>
    <property type="evidence" value="ECO:0007669"/>
    <property type="project" value="TreeGrafter"/>
</dbReference>
<evidence type="ECO:0000313" key="12">
    <source>
        <dbReference type="Proteomes" id="UP000265020"/>
    </source>
</evidence>
<evidence type="ECO:0000256" key="1">
    <source>
        <dbReference type="ARBA" id="ARBA00003696"/>
    </source>
</evidence>
<comment type="subcellular location">
    <subcellularLocation>
        <location evidence="2">Secreted</location>
        <location evidence="2">Extracellular space</location>
        <location evidence="2">Extracellular matrix</location>
        <location evidence="2">Basement membrane</location>
    </subcellularLocation>
</comment>
<keyword evidence="4" id="KW-0272">Extracellular matrix</keyword>
<dbReference type="Ensembl" id="ENSCVAT00000014942.1">
    <property type="protein sequence ID" value="ENSCVAP00000000517.1"/>
    <property type="gene ID" value="ENSCVAG00000001498.1"/>
</dbReference>
<feature type="compositionally biased region" description="Low complexity" evidence="9">
    <location>
        <begin position="148"/>
        <end position="168"/>
    </location>
</feature>
<dbReference type="GeneTree" id="ENSGT00940000164160"/>
<sequence length="352" mass="36749">MTHHCVPRFTTNHMVKFADDTTVVGLIRDNNNQNYREEVEQLVDWCKDNSLILKPNHAPVVINSSAVEVVNNQFLCRGAGKLSLKELPNCQRFVLGNYGLKGLPGPTGVPGLCYPGAPGPRGVQGPEGLIGLKGNTGPRGQKGDPGIDTFGFPGPRGPRGTPGSDGPPGTEGLPGNPGKDGFPGLQGRMESFPIGPVLPNDASTGQRGIDERPIVRAIPGDQGEMGDPGFDGRRGPPGCKGAMGRDGLKGRAGEKGQKGQPGLPGLRGEDGDDGAIGAKGTFVISISDAVFLQETGLGAEGSGQPLVSPGSCLENFHRMPFIECNGNPGTCKYDSGHYSYWLAALNQGNMFG</sequence>
<dbReference type="GO" id="GO:0030020">
    <property type="term" value="F:extracellular matrix structural constituent conferring tensile strength"/>
    <property type="evidence" value="ECO:0007669"/>
    <property type="project" value="TreeGrafter"/>
</dbReference>
<keyword evidence="3" id="KW-0964">Secreted</keyword>
<evidence type="ECO:0000256" key="4">
    <source>
        <dbReference type="ARBA" id="ARBA00022530"/>
    </source>
</evidence>
<evidence type="ECO:0000259" key="10">
    <source>
        <dbReference type="PROSITE" id="PS51403"/>
    </source>
</evidence>
<proteinExistence type="predicted"/>
<dbReference type="InterPro" id="IPR050149">
    <property type="entry name" value="Collagen_superfamily"/>
</dbReference>
<dbReference type="Pfam" id="PF01391">
    <property type="entry name" value="Collagen"/>
    <property type="match status" value="2"/>
</dbReference>
<dbReference type="PROSITE" id="PS51403">
    <property type="entry name" value="NC1_IV"/>
    <property type="match status" value="1"/>
</dbReference>
<dbReference type="InterPro" id="IPR001442">
    <property type="entry name" value="Collagen_IV_NC"/>
</dbReference>
<organism evidence="11 12">
    <name type="scientific">Cyprinodon variegatus</name>
    <name type="common">Sheepshead minnow</name>
    <dbReference type="NCBI Taxonomy" id="28743"/>
    <lineage>
        <taxon>Eukaryota</taxon>
        <taxon>Metazoa</taxon>
        <taxon>Chordata</taxon>
        <taxon>Craniata</taxon>
        <taxon>Vertebrata</taxon>
        <taxon>Euteleostomi</taxon>
        <taxon>Actinopterygii</taxon>
        <taxon>Neopterygii</taxon>
        <taxon>Teleostei</taxon>
        <taxon>Neoteleostei</taxon>
        <taxon>Acanthomorphata</taxon>
        <taxon>Ovalentaria</taxon>
        <taxon>Atherinomorphae</taxon>
        <taxon>Cyprinodontiformes</taxon>
        <taxon>Cyprinodontidae</taxon>
        <taxon>Cyprinodon</taxon>
    </lineage>
</organism>
<feature type="region of interest" description="Disordered" evidence="9">
    <location>
        <begin position="218"/>
        <end position="272"/>
    </location>
</feature>
<evidence type="ECO:0000256" key="2">
    <source>
        <dbReference type="ARBA" id="ARBA00004302"/>
    </source>
</evidence>
<name>A0A3Q2C7B0_CYPVA</name>
<feature type="compositionally biased region" description="Basic and acidic residues" evidence="9">
    <location>
        <begin position="246"/>
        <end position="257"/>
    </location>
</feature>
<dbReference type="InterPro" id="IPR016187">
    <property type="entry name" value="CTDL_fold"/>
</dbReference>
<protein>
    <recommendedName>
        <fullName evidence="10">Collagen IV NC1 domain-containing protein</fullName>
    </recommendedName>
</protein>
<evidence type="ECO:0000256" key="6">
    <source>
        <dbReference type="ARBA" id="ARBA00022869"/>
    </source>
</evidence>
<accession>A0A3Q2C7B0</accession>
<dbReference type="GO" id="GO:0005604">
    <property type="term" value="C:basement membrane"/>
    <property type="evidence" value="ECO:0007669"/>
    <property type="project" value="UniProtKB-SubCell"/>
</dbReference>
<reference evidence="11" key="2">
    <citation type="submission" date="2025-09" db="UniProtKB">
        <authorList>
            <consortium name="Ensembl"/>
        </authorList>
    </citation>
    <scope>IDENTIFICATION</scope>
</reference>
<feature type="domain" description="Collagen IV NC1" evidence="10">
    <location>
        <begin position="291"/>
        <end position="352"/>
    </location>
</feature>
<dbReference type="InterPro" id="IPR036954">
    <property type="entry name" value="Collagen_IV_NC_sf"/>
</dbReference>
<reference evidence="11" key="1">
    <citation type="submission" date="2025-08" db="UniProtKB">
        <authorList>
            <consortium name="Ensembl"/>
        </authorList>
    </citation>
    <scope>IDENTIFICATION</scope>
</reference>
<keyword evidence="8" id="KW-1015">Disulfide bond</keyword>